<sequence length="578" mass="66072">MEEVDFQLHLLGPILYLNQWDNTWLSQRLPRFKGQEVGWLSGMGVHDVRIPILQFADDTLILCEGMNESLLHAKALLCLFEIMSGQNINWAKSGVFSVNCSTAMQDQAAFILGCNCICLPSTYLGLPLFHVRNNKALWQPILEKYQRRLESWKGQLLSQAGRATLIKATLAERDFVEKLIASKYGTNSLDWLPKDRVLASPISKAIMRCKKKVLSCFRFHVKEGNNVRFWQDEWIRKETLAQAFPSIYQLAYNKDITVAECKTEANRSWNLNLRGDLNETELSEVTKLHGMLDSTFLSGVGVDEIIWSLSENGLYSEASCYKLLLNTEITTLSFQASFAWKLPVPQKIKQFVWTASHSKILTCDQLQRRGQIITNPLCKLCNSGEEDCNHLLPHCKFSQKVWDNIRRKFGIYLCMPKTFGQLIEQWYPCPLPLCGQILWRTAIVATSWQLWVERNAITFNNQCCNLGGVIEKVIHNFLLWAGASNKLPPLPSSIIRMHWSKVIHSSTYKQPTMEEWNPPPLHQKLLNSILMVRLLANRAKQVLLEQYATMKGPVYLHTRGQAAYVLPKEAEALALLTV</sequence>
<dbReference type="EMBL" id="JAINDJ010000007">
    <property type="protein sequence ID" value="KAG9442830.1"/>
    <property type="molecule type" value="Genomic_DNA"/>
</dbReference>
<dbReference type="PANTHER" id="PTHR33116:SF78">
    <property type="entry name" value="OS12G0587133 PROTEIN"/>
    <property type="match status" value="1"/>
</dbReference>
<organism evidence="2 3">
    <name type="scientific">Aristolochia fimbriata</name>
    <name type="common">White veined hardy Dutchman's pipe vine</name>
    <dbReference type="NCBI Taxonomy" id="158543"/>
    <lineage>
        <taxon>Eukaryota</taxon>
        <taxon>Viridiplantae</taxon>
        <taxon>Streptophyta</taxon>
        <taxon>Embryophyta</taxon>
        <taxon>Tracheophyta</taxon>
        <taxon>Spermatophyta</taxon>
        <taxon>Magnoliopsida</taxon>
        <taxon>Magnoliidae</taxon>
        <taxon>Piperales</taxon>
        <taxon>Aristolochiaceae</taxon>
        <taxon>Aristolochia</taxon>
    </lineage>
</organism>
<protein>
    <recommendedName>
        <fullName evidence="1">Reverse transcriptase zinc-binding domain-containing protein</fullName>
    </recommendedName>
</protein>
<keyword evidence="3" id="KW-1185">Reference proteome</keyword>
<dbReference type="Pfam" id="PF13966">
    <property type="entry name" value="zf-RVT"/>
    <property type="match status" value="1"/>
</dbReference>
<name>A0AAV7E1Q6_ARIFI</name>
<accession>A0AAV7E1Q6</accession>
<gene>
    <name evidence="2" type="ORF">H6P81_018684</name>
</gene>
<evidence type="ECO:0000313" key="2">
    <source>
        <dbReference type="EMBL" id="KAG9442830.1"/>
    </source>
</evidence>
<dbReference type="Proteomes" id="UP000825729">
    <property type="component" value="Unassembled WGS sequence"/>
</dbReference>
<dbReference type="PANTHER" id="PTHR33116">
    <property type="entry name" value="REVERSE TRANSCRIPTASE ZINC-BINDING DOMAIN-CONTAINING PROTEIN-RELATED-RELATED"/>
    <property type="match status" value="1"/>
</dbReference>
<comment type="caution">
    <text evidence="2">The sequence shown here is derived from an EMBL/GenBank/DDBJ whole genome shotgun (WGS) entry which is preliminary data.</text>
</comment>
<feature type="domain" description="Reverse transcriptase zinc-binding" evidence="1">
    <location>
        <begin position="315"/>
        <end position="402"/>
    </location>
</feature>
<dbReference type="InterPro" id="IPR026960">
    <property type="entry name" value="RVT-Znf"/>
</dbReference>
<proteinExistence type="predicted"/>
<reference evidence="2 3" key="1">
    <citation type="submission" date="2021-07" db="EMBL/GenBank/DDBJ databases">
        <title>The Aristolochia fimbriata genome: insights into angiosperm evolution, floral development and chemical biosynthesis.</title>
        <authorList>
            <person name="Jiao Y."/>
        </authorList>
    </citation>
    <scope>NUCLEOTIDE SEQUENCE [LARGE SCALE GENOMIC DNA]</scope>
    <source>
        <strain evidence="2">IBCAS-2021</strain>
        <tissue evidence="2">Leaf</tissue>
    </source>
</reference>
<evidence type="ECO:0000259" key="1">
    <source>
        <dbReference type="Pfam" id="PF13966"/>
    </source>
</evidence>
<dbReference type="AlphaFoldDB" id="A0AAV7E1Q6"/>
<evidence type="ECO:0000313" key="3">
    <source>
        <dbReference type="Proteomes" id="UP000825729"/>
    </source>
</evidence>